<dbReference type="EMBL" id="JAUOEL010000004">
    <property type="protein sequence ID" value="MDO5975276.1"/>
    <property type="molecule type" value="Genomic_DNA"/>
</dbReference>
<accession>A0ABT8WQ59</accession>
<evidence type="ECO:0000313" key="1">
    <source>
        <dbReference type="EMBL" id="MDO5975276.1"/>
    </source>
</evidence>
<evidence type="ECO:0000313" key="2">
    <source>
        <dbReference type="Proteomes" id="UP001176806"/>
    </source>
</evidence>
<dbReference type="Proteomes" id="UP001176806">
    <property type="component" value="Unassembled WGS sequence"/>
</dbReference>
<sequence>MKNVTTLAGISITLNFSNKLNDTPIKSVYTSSEPLVSIYKTQTEGAYTVNIIARVPLSVISLQNSCTPLSSGLFLNNEKTLFLNYNGVSNISTSVNKPNEILLCRTFSVVYDSETKVNEDYDLYHIQFNYSFLSKNFQSAEAIIVKLNNTDPETDRGTVTTVRSDEN</sequence>
<organism evidence="1 2">
    <name type="scientific">Flavivirga jejuensis</name>
    <dbReference type="NCBI Taxonomy" id="870487"/>
    <lineage>
        <taxon>Bacteria</taxon>
        <taxon>Pseudomonadati</taxon>
        <taxon>Bacteroidota</taxon>
        <taxon>Flavobacteriia</taxon>
        <taxon>Flavobacteriales</taxon>
        <taxon>Flavobacteriaceae</taxon>
        <taxon>Flavivirga</taxon>
    </lineage>
</organism>
<keyword evidence="2" id="KW-1185">Reference proteome</keyword>
<comment type="caution">
    <text evidence="1">The sequence shown here is derived from an EMBL/GenBank/DDBJ whole genome shotgun (WGS) entry which is preliminary data.</text>
</comment>
<dbReference type="RefSeq" id="WP_303302459.1">
    <property type="nucleotide sequence ID" value="NZ_BAABDA010000035.1"/>
</dbReference>
<name>A0ABT8WQ59_9FLAO</name>
<reference evidence="1" key="1">
    <citation type="submission" date="2023-07" db="EMBL/GenBank/DDBJ databases">
        <title>Two novel species in the genus Flavivirga.</title>
        <authorList>
            <person name="Kwon K."/>
        </authorList>
    </citation>
    <scope>NUCLEOTIDE SEQUENCE</scope>
    <source>
        <strain evidence="1">KACC 14158</strain>
    </source>
</reference>
<protein>
    <submittedName>
        <fullName evidence="1">Uncharacterized protein</fullName>
    </submittedName>
</protein>
<gene>
    <name evidence="1" type="ORF">Q4Q40_13850</name>
</gene>
<proteinExistence type="predicted"/>